<keyword evidence="3 9" id="KW-0418">Kinase</keyword>
<dbReference type="SMART" id="SM00219">
    <property type="entry name" value="TyrKc"/>
    <property type="match status" value="1"/>
</dbReference>
<keyword evidence="4" id="KW-0067">ATP-binding</keyword>
<dbReference type="GO" id="GO:0016491">
    <property type="term" value="F:oxidoreductase activity"/>
    <property type="evidence" value="ECO:0007669"/>
    <property type="project" value="InterPro"/>
</dbReference>
<feature type="compositionally biased region" description="Polar residues" evidence="6">
    <location>
        <begin position="363"/>
        <end position="378"/>
    </location>
</feature>
<dbReference type="PROSITE" id="PS00109">
    <property type="entry name" value="PROTEIN_KINASE_TYR"/>
    <property type="match status" value="1"/>
</dbReference>
<keyword evidence="5" id="KW-0829">Tyrosine-protein kinase</keyword>
<evidence type="ECO:0000256" key="5">
    <source>
        <dbReference type="ARBA" id="ARBA00023137"/>
    </source>
</evidence>
<keyword evidence="2" id="KW-0547">Nucleotide-binding</keyword>
<dbReference type="GO" id="GO:0004714">
    <property type="term" value="F:transmembrane receptor protein tyrosine kinase activity"/>
    <property type="evidence" value="ECO:0007669"/>
    <property type="project" value="TreeGrafter"/>
</dbReference>
<dbReference type="Pfam" id="PF07714">
    <property type="entry name" value="PK_Tyr_Ser-Thr"/>
    <property type="match status" value="1"/>
</dbReference>
<dbReference type="EMBL" id="KE346362">
    <property type="protein sequence ID" value="KJE91375.1"/>
    <property type="molecule type" value="Genomic_DNA"/>
</dbReference>
<dbReference type="Gene3D" id="3.90.180.10">
    <property type="entry name" value="Medium-chain alcohol dehydrogenases, catalytic domain"/>
    <property type="match status" value="1"/>
</dbReference>
<feature type="domain" description="Protein kinase" evidence="8">
    <location>
        <begin position="433"/>
        <end position="740"/>
    </location>
</feature>
<evidence type="ECO:0000256" key="6">
    <source>
        <dbReference type="SAM" id="MobiDB-lite"/>
    </source>
</evidence>
<keyword evidence="7" id="KW-0472">Membrane</keyword>
<keyword evidence="1" id="KW-0808">Transferase</keyword>
<dbReference type="InterPro" id="IPR001245">
    <property type="entry name" value="Ser-Thr/Tyr_kinase_cat_dom"/>
</dbReference>
<evidence type="ECO:0000256" key="3">
    <source>
        <dbReference type="ARBA" id="ARBA00022777"/>
    </source>
</evidence>
<evidence type="ECO:0000256" key="1">
    <source>
        <dbReference type="ARBA" id="ARBA00022679"/>
    </source>
</evidence>
<reference evidence="10" key="1">
    <citation type="submission" date="2011-02" db="EMBL/GenBank/DDBJ databases">
        <title>The Genome Sequence of Capsaspora owczarzaki ATCC 30864.</title>
        <authorList>
            <person name="Russ C."/>
            <person name="Cuomo C."/>
            <person name="Burger G."/>
            <person name="Gray M.W."/>
            <person name="Holland P.W.H."/>
            <person name="King N."/>
            <person name="Lang F.B.F."/>
            <person name="Roger A.J."/>
            <person name="Ruiz-Trillo I."/>
            <person name="Young S.K."/>
            <person name="Zeng Q."/>
            <person name="Gargeya S."/>
            <person name="Alvarado L."/>
            <person name="Berlin A."/>
            <person name="Chapman S.B."/>
            <person name="Chen Z."/>
            <person name="Freedman E."/>
            <person name="Gellesch M."/>
            <person name="Goldberg J."/>
            <person name="Griggs A."/>
            <person name="Gujja S."/>
            <person name="Heilman E."/>
            <person name="Heiman D."/>
            <person name="Howarth C."/>
            <person name="Mehta T."/>
            <person name="Neiman D."/>
            <person name="Pearson M."/>
            <person name="Roberts A."/>
            <person name="Saif S."/>
            <person name="Shea T."/>
            <person name="Shenoy N."/>
            <person name="Sisk P."/>
            <person name="Stolte C."/>
            <person name="Sykes S."/>
            <person name="White J."/>
            <person name="Yandava C."/>
            <person name="Haas B."/>
            <person name="Nusbaum C."/>
            <person name="Birren B."/>
        </authorList>
    </citation>
    <scope>NUCLEOTIDE SEQUENCE</scope>
    <source>
        <strain evidence="10">ATCC 30864</strain>
    </source>
</reference>
<protein>
    <submittedName>
        <fullName evidence="9">TKL protein kinase</fullName>
    </submittedName>
</protein>
<dbReference type="InterPro" id="IPR013154">
    <property type="entry name" value="ADH-like_N"/>
</dbReference>
<dbReference type="SUPFAM" id="SSF56112">
    <property type="entry name" value="Protein kinase-like (PK-like)"/>
    <property type="match status" value="1"/>
</dbReference>
<keyword evidence="10" id="KW-1185">Reference proteome</keyword>
<dbReference type="InterPro" id="IPR036291">
    <property type="entry name" value="NAD(P)-bd_dom_sf"/>
</dbReference>
<keyword evidence="7" id="KW-0812">Transmembrane</keyword>
<evidence type="ECO:0000313" key="10">
    <source>
        <dbReference type="Proteomes" id="UP000008743"/>
    </source>
</evidence>
<dbReference type="InterPro" id="IPR020843">
    <property type="entry name" value="ER"/>
</dbReference>
<dbReference type="SMART" id="SM00829">
    <property type="entry name" value="PKS_ER"/>
    <property type="match status" value="1"/>
</dbReference>
<dbReference type="InterPro" id="IPR020635">
    <property type="entry name" value="Tyr_kinase_cat_dom"/>
</dbReference>
<evidence type="ECO:0000256" key="7">
    <source>
        <dbReference type="SAM" id="Phobius"/>
    </source>
</evidence>
<dbReference type="OrthoDB" id="201656at2759"/>
<dbReference type="FunFam" id="1.10.510.10:FF:000554">
    <property type="entry name" value="Predicted protein"/>
    <property type="match status" value="1"/>
</dbReference>
<dbReference type="InterPro" id="IPR011032">
    <property type="entry name" value="GroES-like_sf"/>
</dbReference>
<dbReference type="PANTHER" id="PTHR24416:SF600">
    <property type="entry name" value="PDGF- AND VEGF-RECEPTOR RELATED, ISOFORM J"/>
    <property type="match status" value="1"/>
</dbReference>
<dbReference type="GO" id="GO:0043235">
    <property type="term" value="C:receptor complex"/>
    <property type="evidence" value="ECO:0007669"/>
    <property type="project" value="TreeGrafter"/>
</dbReference>
<dbReference type="PhylomeDB" id="A0A0D2WLD5"/>
<name>A0A0D2WLD5_CAPO3</name>
<dbReference type="GO" id="GO:0005524">
    <property type="term" value="F:ATP binding"/>
    <property type="evidence" value="ECO:0007669"/>
    <property type="project" value="UniProtKB-KW"/>
</dbReference>
<accession>A0A0D2WLD5</accession>
<dbReference type="InterPro" id="IPR011009">
    <property type="entry name" value="Kinase-like_dom_sf"/>
</dbReference>
<feature type="compositionally biased region" description="Polar residues" evidence="6">
    <location>
        <begin position="273"/>
        <end position="287"/>
    </location>
</feature>
<dbReference type="GO" id="GO:0007169">
    <property type="term" value="P:cell surface receptor protein tyrosine kinase signaling pathway"/>
    <property type="evidence" value="ECO:0007669"/>
    <property type="project" value="TreeGrafter"/>
</dbReference>
<dbReference type="PANTHER" id="PTHR24416">
    <property type="entry name" value="TYROSINE-PROTEIN KINASE RECEPTOR"/>
    <property type="match status" value="1"/>
</dbReference>
<gene>
    <name evidence="9" type="ORF">CAOG_009557</name>
</gene>
<dbReference type="AlphaFoldDB" id="A0A0D2WLD5"/>
<evidence type="ECO:0000313" key="9">
    <source>
        <dbReference type="EMBL" id="KJE91375.1"/>
    </source>
</evidence>
<dbReference type="Pfam" id="PF00107">
    <property type="entry name" value="ADH_zinc_N"/>
    <property type="match status" value="1"/>
</dbReference>
<evidence type="ECO:0000256" key="4">
    <source>
        <dbReference type="ARBA" id="ARBA00022840"/>
    </source>
</evidence>
<dbReference type="GO" id="GO:0005886">
    <property type="term" value="C:plasma membrane"/>
    <property type="evidence" value="ECO:0007669"/>
    <property type="project" value="TreeGrafter"/>
</dbReference>
<evidence type="ECO:0000256" key="2">
    <source>
        <dbReference type="ARBA" id="ARBA00022741"/>
    </source>
</evidence>
<dbReference type="InterPro" id="IPR013149">
    <property type="entry name" value="ADH-like_C"/>
</dbReference>
<proteinExistence type="predicted"/>
<feature type="compositionally biased region" description="Polar residues" evidence="6">
    <location>
        <begin position="385"/>
        <end position="411"/>
    </location>
</feature>
<dbReference type="Gene3D" id="3.30.200.20">
    <property type="entry name" value="Phosphorylase Kinase, domain 1"/>
    <property type="match status" value="1"/>
</dbReference>
<dbReference type="InParanoid" id="A0A0D2WLD5"/>
<feature type="region of interest" description="Disordered" evidence="6">
    <location>
        <begin position="272"/>
        <end position="295"/>
    </location>
</feature>
<organism evidence="9 10">
    <name type="scientific">Capsaspora owczarzaki (strain ATCC 30864)</name>
    <dbReference type="NCBI Taxonomy" id="595528"/>
    <lineage>
        <taxon>Eukaryota</taxon>
        <taxon>Filasterea</taxon>
        <taxon>Capsaspora</taxon>
    </lineage>
</organism>
<dbReference type="Gene3D" id="3.40.50.720">
    <property type="entry name" value="NAD(P)-binding Rossmann-like Domain"/>
    <property type="match status" value="1"/>
</dbReference>
<dbReference type="Pfam" id="PF08240">
    <property type="entry name" value="ADH_N"/>
    <property type="match status" value="1"/>
</dbReference>
<dbReference type="STRING" id="595528.A0A0D2WLD5"/>
<dbReference type="PRINTS" id="PR00109">
    <property type="entry name" value="TYRKINASE"/>
</dbReference>
<dbReference type="InterPro" id="IPR000719">
    <property type="entry name" value="Prot_kinase_dom"/>
</dbReference>
<dbReference type="InterPro" id="IPR008266">
    <property type="entry name" value="Tyr_kinase_AS"/>
</dbReference>
<evidence type="ECO:0000259" key="8">
    <source>
        <dbReference type="PROSITE" id="PS50011"/>
    </source>
</evidence>
<feature type="transmembrane region" description="Helical" evidence="7">
    <location>
        <begin position="296"/>
        <end position="320"/>
    </location>
</feature>
<dbReference type="SUPFAM" id="SSF51735">
    <property type="entry name" value="NAD(P)-binding Rossmann-fold domains"/>
    <property type="match status" value="1"/>
</dbReference>
<dbReference type="InterPro" id="IPR050122">
    <property type="entry name" value="RTK"/>
</dbReference>
<dbReference type="CDD" id="cd00192">
    <property type="entry name" value="PTKc"/>
    <property type="match status" value="1"/>
</dbReference>
<dbReference type="Proteomes" id="UP000008743">
    <property type="component" value="Unassembled WGS sequence"/>
</dbReference>
<keyword evidence="7" id="KW-1133">Transmembrane helix</keyword>
<sequence>MASSSYSSNGTMKALGLATEYGGPELLTQVTVPRPTLRSENDIIVQIKAAAMNPVDYKVREGQKGGSVTGGPRILGYDGAGVVVHTGSSAHAKRFSVGDEVYFAGDISRSGTNAEFTAVDARIVGFKPKSLSWNEAASLPLVTLTAFEALEEQMNIPERAAPEAKPKSILILAGAGGVGSLAIQISKRLLHLRVVATASRPETSDYVRKLGADVVIDHHKPLREQLTSSGFENGQVDYVLLCHDLSAAKFPEYVDILAPLGTIGTITPDAGIDQQTNSCDEGSSSRAHNAGGSSPAAAAAGAAAAGVVVLIAIVAVLLIVRRRKRSRNNLRMDKSPATIEMTTPGVASGRQKHNSNDSAKVVASQTQQDKSRPASASHSVPAGSGNANTDYSTPLKATSKSTSGPASTTVDPSTAYSIAVVSTAALLSSQIATGTRKLLGRGNFGQVFSANVSIALIAPQHRHLFAPGAQTVDVAVKTLLLDANARAEQDFVLEAELLRKLNHTNIVNVLAVLPAGRGQPQMLVLEYVPYGKSLMYSRSSRRCSGIRWRSLTYDSCMLCTGDLRNLLRQSAKCDVAWSPEEYVHVATGIAAGMGYLEQARVLHRDLAARNVLVGSHLVAKIADFGLSRELNDKDYYKLQSKQKLPVRWMAPETLNYRKFSSQSDVFSYGVVLWELFTMGQPPWADVERDQYLVGLKRGDRLPQPPTCPAQLYSLMLATWEWDPSARPSFADCVGLLQPLRPPRGSVRDLGALVRGRSNTNG</sequence>
<dbReference type="SUPFAM" id="SSF50129">
    <property type="entry name" value="GroES-like"/>
    <property type="match status" value="1"/>
</dbReference>
<dbReference type="Gene3D" id="1.10.510.10">
    <property type="entry name" value="Transferase(Phosphotransferase) domain 1"/>
    <property type="match status" value="1"/>
</dbReference>
<dbReference type="PROSITE" id="PS50011">
    <property type="entry name" value="PROTEIN_KINASE_DOM"/>
    <property type="match status" value="1"/>
</dbReference>
<feature type="region of interest" description="Disordered" evidence="6">
    <location>
        <begin position="329"/>
        <end position="411"/>
    </location>
</feature>